<sequence>MGKKVGNLTIWLNTFKTEEGQPDFRGKMDIGFGKDADMYEISLWINHNVIGFPTHLSGQITEKEYEDN</sequence>
<name>A0A0F9CNU4_9ZZZZ</name>
<evidence type="ECO:0000313" key="1">
    <source>
        <dbReference type="EMBL" id="KKL07316.1"/>
    </source>
</evidence>
<accession>A0A0F9CNU4</accession>
<dbReference type="AlphaFoldDB" id="A0A0F9CNU4"/>
<gene>
    <name evidence="1" type="ORF">LCGC14_2587200</name>
</gene>
<protein>
    <submittedName>
        <fullName evidence="1">Uncharacterized protein</fullName>
    </submittedName>
</protein>
<comment type="caution">
    <text evidence="1">The sequence shown here is derived from an EMBL/GenBank/DDBJ whole genome shotgun (WGS) entry which is preliminary data.</text>
</comment>
<dbReference type="EMBL" id="LAZR01043340">
    <property type="protein sequence ID" value="KKL07316.1"/>
    <property type="molecule type" value="Genomic_DNA"/>
</dbReference>
<proteinExistence type="predicted"/>
<organism evidence="1">
    <name type="scientific">marine sediment metagenome</name>
    <dbReference type="NCBI Taxonomy" id="412755"/>
    <lineage>
        <taxon>unclassified sequences</taxon>
        <taxon>metagenomes</taxon>
        <taxon>ecological metagenomes</taxon>
    </lineage>
</organism>
<reference evidence="1" key="1">
    <citation type="journal article" date="2015" name="Nature">
        <title>Complex archaea that bridge the gap between prokaryotes and eukaryotes.</title>
        <authorList>
            <person name="Spang A."/>
            <person name="Saw J.H."/>
            <person name="Jorgensen S.L."/>
            <person name="Zaremba-Niedzwiedzka K."/>
            <person name="Martijn J."/>
            <person name="Lind A.E."/>
            <person name="van Eijk R."/>
            <person name="Schleper C."/>
            <person name="Guy L."/>
            <person name="Ettema T.J."/>
        </authorList>
    </citation>
    <scope>NUCLEOTIDE SEQUENCE</scope>
</reference>